<dbReference type="PANTHER" id="PTHR11481">
    <property type="entry name" value="IMMUNOGLOBULIN FC RECEPTOR"/>
    <property type="match status" value="1"/>
</dbReference>
<protein>
    <recommendedName>
        <fullName evidence="4">Ig-like domain-containing protein</fullName>
    </recommendedName>
</protein>
<evidence type="ECO:0000313" key="5">
    <source>
        <dbReference type="Ensembl" id="ENSSLUP00000006168.1"/>
    </source>
</evidence>
<feature type="domain" description="Ig-like" evidence="4">
    <location>
        <begin position="261"/>
        <end position="341"/>
    </location>
</feature>
<reference evidence="5" key="2">
    <citation type="submission" date="2025-09" db="UniProtKB">
        <authorList>
            <consortium name="Ensembl"/>
        </authorList>
    </citation>
    <scope>IDENTIFICATION</scope>
</reference>
<keyword evidence="3" id="KW-0812">Transmembrane</keyword>
<evidence type="ECO:0000259" key="4">
    <source>
        <dbReference type="PROSITE" id="PS50835"/>
    </source>
</evidence>
<feature type="domain" description="Ig-like" evidence="4">
    <location>
        <begin position="1"/>
        <end position="63"/>
    </location>
</feature>
<reference evidence="5" key="1">
    <citation type="submission" date="2025-08" db="UniProtKB">
        <authorList>
            <consortium name="Ensembl"/>
        </authorList>
    </citation>
    <scope>IDENTIFICATION</scope>
</reference>
<dbReference type="AlphaFoldDB" id="A0A8C9X966"/>
<dbReference type="InterPro" id="IPR003599">
    <property type="entry name" value="Ig_sub"/>
</dbReference>
<sequence length="490" mass="54728">MITLTCDIEEGGDTEWEYEWRTSSLYKPKKQKEYMIRYALSSHSGNYSCLGRLKGEQSSTELSDAFTLRISNKPVLTVSPSWLSPGASVILNCSVKDPSAGWRFYWYKAVPDLSDISYSYDLLPGSTNGTEQDSYIVDGQTHTAGYVCRAARGDPVFYTHYSEPKFVWSGDVHPAASLTVSPDRSQHFNQESLSLSCEGDSTEWRVKKFSEHSSTVSSCSSLGKMNGSTCNIDRFWISGVYWCESETGQISNAVNITIQYGDIILVSPVLPVAEGHSVTLGCKLKTENVLYNVDFYKNDKLIQNNTQGELTISAVSKSDEGFYKCEGNESPGRWSQTSEESWMSVKPASRSEEISPFPVLLIVGLVGGVLLILLLPLFLYRYRKSNDSCFSRSPSTNQSPTTYHMINQEETQHKEYASVVHGDACFYETIKGPEEPEHDESKDVTYSVFELKNIATKGRNNEPKESTVYSTVKMASAADDNLLYAQVLQQ</sequence>
<dbReference type="GO" id="GO:0004888">
    <property type="term" value="F:transmembrane signaling receptor activity"/>
    <property type="evidence" value="ECO:0007669"/>
    <property type="project" value="TreeGrafter"/>
</dbReference>
<dbReference type="GO" id="GO:0006955">
    <property type="term" value="P:immune response"/>
    <property type="evidence" value="ECO:0007669"/>
    <property type="project" value="TreeGrafter"/>
</dbReference>
<evidence type="ECO:0000256" key="3">
    <source>
        <dbReference type="SAM" id="Phobius"/>
    </source>
</evidence>
<evidence type="ECO:0000256" key="1">
    <source>
        <dbReference type="ARBA" id="ARBA00022729"/>
    </source>
</evidence>
<dbReference type="SUPFAM" id="SSF48726">
    <property type="entry name" value="Immunoglobulin"/>
    <property type="match status" value="2"/>
</dbReference>
<keyword evidence="3" id="KW-0472">Membrane</keyword>
<proteinExistence type="predicted"/>
<accession>A0A8C9X966</accession>
<keyword evidence="6" id="KW-1185">Reference proteome</keyword>
<dbReference type="InterPro" id="IPR013783">
    <property type="entry name" value="Ig-like_fold"/>
</dbReference>
<dbReference type="SMART" id="SM00409">
    <property type="entry name" value="IG"/>
    <property type="match status" value="3"/>
</dbReference>
<dbReference type="Proteomes" id="UP000694568">
    <property type="component" value="Unplaced"/>
</dbReference>
<dbReference type="Ensembl" id="ENSSLUT00000006325.1">
    <property type="protein sequence ID" value="ENSSLUP00000006168.1"/>
    <property type="gene ID" value="ENSSLUG00000002701.1"/>
</dbReference>
<dbReference type="PROSITE" id="PS50835">
    <property type="entry name" value="IG_LIKE"/>
    <property type="match status" value="3"/>
</dbReference>
<organism evidence="5 6">
    <name type="scientific">Sander lucioperca</name>
    <name type="common">Pike-perch</name>
    <name type="synonym">Perca lucioperca</name>
    <dbReference type="NCBI Taxonomy" id="283035"/>
    <lineage>
        <taxon>Eukaryota</taxon>
        <taxon>Metazoa</taxon>
        <taxon>Chordata</taxon>
        <taxon>Craniata</taxon>
        <taxon>Vertebrata</taxon>
        <taxon>Euteleostomi</taxon>
        <taxon>Actinopterygii</taxon>
        <taxon>Neopterygii</taxon>
        <taxon>Teleostei</taxon>
        <taxon>Neoteleostei</taxon>
        <taxon>Acanthomorphata</taxon>
        <taxon>Eupercaria</taxon>
        <taxon>Perciformes</taxon>
        <taxon>Percoidei</taxon>
        <taxon>Percidae</taxon>
        <taxon>Luciopercinae</taxon>
        <taxon>Sander</taxon>
    </lineage>
</organism>
<evidence type="ECO:0000313" key="6">
    <source>
        <dbReference type="Proteomes" id="UP000694568"/>
    </source>
</evidence>
<dbReference type="SMART" id="SM00408">
    <property type="entry name" value="IGc2"/>
    <property type="match status" value="1"/>
</dbReference>
<dbReference type="PANTHER" id="PTHR11481:SF64">
    <property type="entry name" value="FC RECEPTOR-LIKE PROTEIN 4"/>
    <property type="match status" value="1"/>
</dbReference>
<name>A0A8C9X966_SANLU</name>
<keyword evidence="2" id="KW-1015">Disulfide bond</keyword>
<dbReference type="Gene3D" id="2.60.40.10">
    <property type="entry name" value="Immunoglobulins"/>
    <property type="match status" value="4"/>
</dbReference>
<feature type="transmembrane region" description="Helical" evidence="3">
    <location>
        <begin position="357"/>
        <end position="380"/>
    </location>
</feature>
<dbReference type="InterPro" id="IPR036179">
    <property type="entry name" value="Ig-like_dom_sf"/>
</dbReference>
<dbReference type="InterPro" id="IPR007110">
    <property type="entry name" value="Ig-like_dom"/>
</dbReference>
<evidence type="ECO:0000256" key="2">
    <source>
        <dbReference type="ARBA" id="ARBA00023157"/>
    </source>
</evidence>
<dbReference type="GO" id="GO:0009897">
    <property type="term" value="C:external side of plasma membrane"/>
    <property type="evidence" value="ECO:0007669"/>
    <property type="project" value="TreeGrafter"/>
</dbReference>
<dbReference type="GO" id="GO:0007166">
    <property type="term" value="P:cell surface receptor signaling pathway"/>
    <property type="evidence" value="ECO:0007669"/>
    <property type="project" value="TreeGrafter"/>
</dbReference>
<dbReference type="Pfam" id="PF13895">
    <property type="entry name" value="Ig_2"/>
    <property type="match status" value="1"/>
</dbReference>
<dbReference type="InterPro" id="IPR050488">
    <property type="entry name" value="Ig_Fc_receptor"/>
</dbReference>
<feature type="domain" description="Ig-like" evidence="4">
    <location>
        <begin position="74"/>
        <end position="150"/>
    </location>
</feature>
<keyword evidence="3" id="KW-1133">Transmembrane helix</keyword>
<keyword evidence="1" id="KW-0732">Signal</keyword>
<dbReference type="InterPro" id="IPR003598">
    <property type="entry name" value="Ig_sub2"/>
</dbReference>
<dbReference type="GeneTree" id="ENSGT00940000163711"/>